<organism evidence="1 2">
    <name type="scientific">Hibiscus sabdariffa</name>
    <name type="common">roselle</name>
    <dbReference type="NCBI Taxonomy" id="183260"/>
    <lineage>
        <taxon>Eukaryota</taxon>
        <taxon>Viridiplantae</taxon>
        <taxon>Streptophyta</taxon>
        <taxon>Embryophyta</taxon>
        <taxon>Tracheophyta</taxon>
        <taxon>Spermatophyta</taxon>
        <taxon>Magnoliopsida</taxon>
        <taxon>eudicotyledons</taxon>
        <taxon>Gunneridae</taxon>
        <taxon>Pentapetalae</taxon>
        <taxon>rosids</taxon>
        <taxon>malvids</taxon>
        <taxon>Malvales</taxon>
        <taxon>Malvaceae</taxon>
        <taxon>Malvoideae</taxon>
        <taxon>Hibiscus</taxon>
    </lineage>
</organism>
<dbReference type="PANTHER" id="PTHR24128:SF24">
    <property type="entry name" value="ANKYRIN REPEAT PROTEIN"/>
    <property type="match status" value="1"/>
</dbReference>
<dbReference type="InterPro" id="IPR036770">
    <property type="entry name" value="Ankyrin_rpt-contain_sf"/>
</dbReference>
<name>A0ABR2BQN1_9ROSI</name>
<evidence type="ECO:0000313" key="2">
    <source>
        <dbReference type="Proteomes" id="UP001472677"/>
    </source>
</evidence>
<accession>A0ABR2BQN1</accession>
<dbReference type="Pfam" id="PF12796">
    <property type="entry name" value="Ank_2"/>
    <property type="match status" value="2"/>
</dbReference>
<keyword evidence="2" id="KW-1185">Reference proteome</keyword>
<dbReference type="PANTHER" id="PTHR24128">
    <property type="entry name" value="HOMEOBOX PROTEIN WARIAI"/>
    <property type="match status" value="1"/>
</dbReference>
<protein>
    <submittedName>
        <fullName evidence="1">Uncharacterized protein</fullName>
    </submittedName>
</protein>
<reference evidence="1 2" key="1">
    <citation type="journal article" date="2024" name="G3 (Bethesda)">
        <title>Genome assembly of Hibiscus sabdariffa L. provides insights into metabolisms of medicinal natural products.</title>
        <authorList>
            <person name="Kim T."/>
        </authorList>
    </citation>
    <scope>NUCLEOTIDE SEQUENCE [LARGE SCALE GENOMIC DNA]</scope>
    <source>
        <strain evidence="1">TK-2024</strain>
        <tissue evidence="1">Old leaves</tissue>
    </source>
</reference>
<dbReference type="SUPFAM" id="SSF48403">
    <property type="entry name" value="Ankyrin repeat"/>
    <property type="match status" value="1"/>
</dbReference>
<dbReference type="EMBL" id="JBBPBM010000091">
    <property type="protein sequence ID" value="KAK8509459.1"/>
    <property type="molecule type" value="Genomic_DNA"/>
</dbReference>
<gene>
    <name evidence="1" type="ORF">V6N12_001468</name>
</gene>
<comment type="caution">
    <text evidence="1">The sequence shown here is derived from an EMBL/GenBank/DDBJ whole genome shotgun (WGS) entry which is preliminary data.</text>
</comment>
<dbReference type="Gene3D" id="1.25.40.20">
    <property type="entry name" value="Ankyrin repeat-containing domain"/>
    <property type="match status" value="1"/>
</dbReference>
<evidence type="ECO:0000313" key="1">
    <source>
        <dbReference type="EMBL" id="KAK8509459.1"/>
    </source>
</evidence>
<dbReference type="PROSITE" id="PS50297">
    <property type="entry name" value="ANK_REP_REGION"/>
    <property type="match status" value="1"/>
</dbReference>
<dbReference type="InterPro" id="IPR002110">
    <property type="entry name" value="Ankyrin_rpt"/>
</dbReference>
<sequence>MDNAARRNHMADTALRTYMERAAAMNVSEDTVLRNYMEIYAVQQDDIDALYALIRRDPGILNGYDDVPFENTPLHIAAAMGNIEFAMEMMNLKPSFASKLNRSGSSPLHLALENNQLQMVGLLVTVDKNLVRVKGREGITPFHLAVASNDLDALSEFLVACPECIVDVNIRGQTALHIAAAGVMVEALQIMVQWLRRNNHKDGDVWQHQVLNAKDNGGNTVLHVAATNNNPQAKF</sequence>
<dbReference type="PROSITE" id="PS50088">
    <property type="entry name" value="ANK_REPEAT"/>
    <property type="match status" value="1"/>
</dbReference>
<dbReference type="SMART" id="SM00248">
    <property type="entry name" value="ANK"/>
    <property type="match status" value="4"/>
</dbReference>
<dbReference type="Proteomes" id="UP001472677">
    <property type="component" value="Unassembled WGS sequence"/>
</dbReference>
<proteinExistence type="predicted"/>